<keyword evidence="1" id="KW-0418">Kinase</keyword>
<dbReference type="AlphaFoldDB" id="A0A6B3N0G9"/>
<accession>A0A6B3N0G9</accession>
<dbReference type="EMBL" id="JAAHFQ010000079">
    <property type="protein sequence ID" value="NER27186.1"/>
    <property type="molecule type" value="Genomic_DNA"/>
</dbReference>
<dbReference type="Gene3D" id="3.40.50.300">
    <property type="entry name" value="P-loop containing nucleotide triphosphate hydrolases"/>
    <property type="match status" value="1"/>
</dbReference>
<evidence type="ECO:0000313" key="1">
    <source>
        <dbReference type="EMBL" id="NER27186.1"/>
    </source>
</evidence>
<proteinExistence type="predicted"/>
<sequence>MFSYFAYGLGIHSDITIPEFIIAELRCDVTLNIKSNHNPTDYLPKEAVGQHWCLQLTRKEALFYVQDTGVFLVQSGNKIVIVPAPNASEQLIRFYLVGTVMGILLYQRGLLVLHASAVNIDGGAVAFLGVSGEGKSSTAAAFHTHGYSIITDDVAPVTLGKKTATISPGFPQIKLGSEIASTLGYNFESLVLLNSSDEKRGYRPRQEFTQKPLPIKRIYVLTSDSEFGIEALKPQEAVVELSRHSRPATLFQSPDAQHFLQCVNLVKECTLYRLKRPRNLALLPELVKLVEEDIAHDTLKATV</sequence>
<name>A0A6B3N0G9_9CYAN</name>
<gene>
    <name evidence="1" type="ORF">F6J89_05990</name>
</gene>
<dbReference type="SUPFAM" id="SSF53795">
    <property type="entry name" value="PEP carboxykinase-like"/>
    <property type="match status" value="1"/>
</dbReference>
<dbReference type="GO" id="GO:0016301">
    <property type="term" value="F:kinase activity"/>
    <property type="evidence" value="ECO:0007669"/>
    <property type="project" value="UniProtKB-KW"/>
</dbReference>
<reference evidence="1" key="1">
    <citation type="submission" date="2019-11" db="EMBL/GenBank/DDBJ databases">
        <title>Genomic insights into an expanded diversity of filamentous marine cyanobacteria reveals the extraordinary biosynthetic potential of Moorea and Okeania.</title>
        <authorList>
            <person name="Ferreira Leao T."/>
            <person name="Wang M."/>
            <person name="Moss N."/>
            <person name="Da Silva R."/>
            <person name="Sanders J."/>
            <person name="Nurk S."/>
            <person name="Gurevich A."/>
            <person name="Humphrey G."/>
            <person name="Reher R."/>
            <person name="Zhu Q."/>
            <person name="Belda-Ferre P."/>
            <person name="Glukhov E."/>
            <person name="Rex R."/>
            <person name="Dorrestein P.C."/>
            <person name="Knight R."/>
            <person name="Pevzner P."/>
            <person name="Gerwick W.H."/>
            <person name="Gerwick L."/>
        </authorList>
    </citation>
    <scope>NUCLEOTIDE SEQUENCE</scope>
    <source>
        <strain evidence="1">SIO1C4</strain>
    </source>
</reference>
<dbReference type="InterPro" id="IPR027417">
    <property type="entry name" value="P-loop_NTPase"/>
</dbReference>
<organism evidence="1">
    <name type="scientific">Symploca sp. SIO1C4</name>
    <dbReference type="NCBI Taxonomy" id="2607765"/>
    <lineage>
        <taxon>Bacteria</taxon>
        <taxon>Bacillati</taxon>
        <taxon>Cyanobacteriota</taxon>
        <taxon>Cyanophyceae</taxon>
        <taxon>Coleofasciculales</taxon>
        <taxon>Coleofasciculaceae</taxon>
        <taxon>Symploca</taxon>
    </lineage>
</organism>
<protein>
    <submittedName>
        <fullName evidence="1">Serine kinase</fullName>
    </submittedName>
</protein>
<keyword evidence="1" id="KW-0808">Transferase</keyword>
<comment type="caution">
    <text evidence="1">The sequence shown here is derived from an EMBL/GenBank/DDBJ whole genome shotgun (WGS) entry which is preliminary data.</text>
</comment>